<organism evidence="2 3">
    <name type="scientific">Candidatus Lachnoclostridium stercoripullorum</name>
    <dbReference type="NCBI Taxonomy" id="2838635"/>
    <lineage>
        <taxon>Bacteria</taxon>
        <taxon>Bacillati</taxon>
        <taxon>Bacillota</taxon>
        <taxon>Clostridia</taxon>
        <taxon>Lachnospirales</taxon>
        <taxon>Lachnospiraceae</taxon>
    </lineage>
</organism>
<proteinExistence type="predicted"/>
<dbReference type="Pfam" id="PF13228">
    <property type="entry name" value="DUF4037"/>
    <property type="match status" value="1"/>
</dbReference>
<comment type="caution">
    <text evidence="2">The sequence shown here is derived from an EMBL/GenBank/DDBJ whole genome shotgun (WGS) entry which is preliminary data.</text>
</comment>
<protein>
    <submittedName>
        <fullName evidence="2">DUF4037 domain-containing protein</fullName>
    </submittedName>
</protein>
<gene>
    <name evidence="2" type="ORF">IAA28_08040</name>
</gene>
<dbReference type="InterPro" id="IPR025117">
    <property type="entry name" value="DUF4037"/>
</dbReference>
<name>A0A9D1W5B6_9FIRM</name>
<evidence type="ECO:0000313" key="2">
    <source>
        <dbReference type="EMBL" id="HIX52741.1"/>
    </source>
</evidence>
<dbReference type="EMBL" id="DXEU01000146">
    <property type="protein sequence ID" value="HIX52741.1"/>
    <property type="molecule type" value="Genomic_DNA"/>
</dbReference>
<evidence type="ECO:0000313" key="3">
    <source>
        <dbReference type="Proteomes" id="UP000886780"/>
    </source>
</evidence>
<sequence length="305" mass="33931">MRGLELARAYYEEYGRPMIEEQFPAYAGRIAVGLAGEGSECFGYDDQYSRDHDFEAGFCLWLTREDGEAIGFPLFRAYGKLPAEYRGVKKEKSSLFGGGRKGVMEISEFYGRMIGCPGVPGSLEEWLAIPEYALAQAVNGQVFRDDLGEFSRIREELGRGYPEDVRLKKIAARAAVMAQAGQYNYSRCLRRGEAGAAALAAAEFAKAGISMVFLLNKRYTPYYKWMLRAMGELPVLGELREPMERLLTGGGDGARLIEEICGAVIAEMARQGLTGGNWDYLEPHALEVTERIQDGNLRNLHLMEG</sequence>
<dbReference type="Proteomes" id="UP000886780">
    <property type="component" value="Unassembled WGS sequence"/>
</dbReference>
<accession>A0A9D1W5B6</accession>
<dbReference type="AlphaFoldDB" id="A0A9D1W5B6"/>
<feature type="domain" description="DUF4037" evidence="1">
    <location>
        <begin position="126"/>
        <end position="226"/>
    </location>
</feature>
<reference evidence="2" key="1">
    <citation type="journal article" date="2021" name="PeerJ">
        <title>Extensive microbial diversity within the chicken gut microbiome revealed by metagenomics and culture.</title>
        <authorList>
            <person name="Gilroy R."/>
            <person name="Ravi A."/>
            <person name="Getino M."/>
            <person name="Pursley I."/>
            <person name="Horton D.L."/>
            <person name="Alikhan N.F."/>
            <person name="Baker D."/>
            <person name="Gharbi K."/>
            <person name="Hall N."/>
            <person name="Watson M."/>
            <person name="Adriaenssens E.M."/>
            <person name="Foster-Nyarko E."/>
            <person name="Jarju S."/>
            <person name="Secka A."/>
            <person name="Antonio M."/>
            <person name="Oren A."/>
            <person name="Chaudhuri R.R."/>
            <person name="La Ragione R."/>
            <person name="Hildebrand F."/>
            <person name="Pallen M.J."/>
        </authorList>
    </citation>
    <scope>NUCLEOTIDE SEQUENCE</scope>
    <source>
        <strain evidence="2">ChiGjej4B4-12881</strain>
    </source>
</reference>
<reference evidence="2" key="2">
    <citation type="submission" date="2021-04" db="EMBL/GenBank/DDBJ databases">
        <authorList>
            <person name="Gilroy R."/>
        </authorList>
    </citation>
    <scope>NUCLEOTIDE SEQUENCE</scope>
    <source>
        <strain evidence="2">ChiGjej4B4-12881</strain>
    </source>
</reference>
<evidence type="ECO:0000259" key="1">
    <source>
        <dbReference type="Pfam" id="PF13228"/>
    </source>
</evidence>